<dbReference type="EMBL" id="WHVB01000002">
    <property type="protein sequence ID" value="KAF8485720.1"/>
    <property type="molecule type" value="Genomic_DNA"/>
</dbReference>
<sequence>MVGIVNWRYVRWSRAPWMVGVVVAAAVTSEVVAGVTASDIPVFAKSERRGEPFGKGRVGHDLSPTVLIRDRRNSGCYHTVVAAVVVRLAWALHCRCLACTVRDASLSVSSSDSV</sequence>
<organism evidence="1 2">
    <name type="scientific">Russula ochroleuca</name>
    <dbReference type="NCBI Taxonomy" id="152965"/>
    <lineage>
        <taxon>Eukaryota</taxon>
        <taxon>Fungi</taxon>
        <taxon>Dikarya</taxon>
        <taxon>Basidiomycota</taxon>
        <taxon>Agaricomycotina</taxon>
        <taxon>Agaricomycetes</taxon>
        <taxon>Russulales</taxon>
        <taxon>Russulaceae</taxon>
        <taxon>Russula</taxon>
    </lineage>
</organism>
<protein>
    <submittedName>
        <fullName evidence="1">Uncharacterized protein</fullName>
    </submittedName>
</protein>
<reference evidence="1" key="2">
    <citation type="journal article" date="2020" name="Nat. Commun.">
        <title>Large-scale genome sequencing of mycorrhizal fungi provides insights into the early evolution of symbiotic traits.</title>
        <authorList>
            <person name="Miyauchi S."/>
            <person name="Kiss E."/>
            <person name="Kuo A."/>
            <person name="Drula E."/>
            <person name="Kohler A."/>
            <person name="Sanchez-Garcia M."/>
            <person name="Morin E."/>
            <person name="Andreopoulos B."/>
            <person name="Barry K.W."/>
            <person name="Bonito G."/>
            <person name="Buee M."/>
            <person name="Carver A."/>
            <person name="Chen C."/>
            <person name="Cichocki N."/>
            <person name="Clum A."/>
            <person name="Culley D."/>
            <person name="Crous P.W."/>
            <person name="Fauchery L."/>
            <person name="Girlanda M."/>
            <person name="Hayes R.D."/>
            <person name="Keri Z."/>
            <person name="LaButti K."/>
            <person name="Lipzen A."/>
            <person name="Lombard V."/>
            <person name="Magnuson J."/>
            <person name="Maillard F."/>
            <person name="Murat C."/>
            <person name="Nolan M."/>
            <person name="Ohm R.A."/>
            <person name="Pangilinan J."/>
            <person name="Pereira M.F."/>
            <person name="Perotto S."/>
            <person name="Peter M."/>
            <person name="Pfister S."/>
            <person name="Riley R."/>
            <person name="Sitrit Y."/>
            <person name="Stielow J.B."/>
            <person name="Szollosi G."/>
            <person name="Zifcakova L."/>
            <person name="Stursova M."/>
            <person name="Spatafora J.W."/>
            <person name="Tedersoo L."/>
            <person name="Vaario L.M."/>
            <person name="Yamada A."/>
            <person name="Yan M."/>
            <person name="Wang P."/>
            <person name="Xu J."/>
            <person name="Bruns T."/>
            <person name="Baldrian P."/>
            <person name="Vilgalys R."/>
            <person name="Dunand C."/>
            <person name="Henrissat B."/>
            <person name="Grigoriev I.V."/>
            <person name="Hibbett D."/>
            <person name="Nagy L.G."/>
            <person name="Martin F.M."/>
        </authorList>
    </citation>
    <scope>NUCLEOTIDE SEQUENCE</scope>
    <source>
        <strain evidence="1">Prilba</strain>
    </source>
</reference>
<reference evidence="1" key="1">
    <citation type="submission" date="2019-10" db="EMBL/GenBank/DDBJ databases">
        <authorList>
            <consortium name="DOE Joint Genome Institute"/>
            <person name="Kuo A."/>
            <person name="Miyauchi S."/>
            <person name="Kiss E."/>
            <person name="Drula E."/>
            <person name="Kohler A."/>
            <person name="Sanchez-Garcia M."/>
            <person name="Andreopoulos B."/>
            <person name="Barry K.W."/>
            <person name="Bonito G."/>
            <person name="Buee M."/>
            <person name="Carver A."/>
            <person name="Chen C."/>
            <person name="Cichocki N."/>
            <person name="Clum A."/>
            <person name="Culley D."/>
            <person name="Crous P.W."/>
            <person name="Fauchery L."/>
            <person name="Girlanda M."/>
            <person name="Hayes R."/>
            <person name="Keri Z."/>
            <person name="LaButti K."/>
            <person name="Lipzen A."/>
            <person name="Lombard V."/>
            <person name="Magnuson J."/>
            <person name="Maillard F."/>
            <person name="Morin E."/>
            <person name="Murat C."/>
            <person name="Nolan M."/>
            <person name="Ohm R."/>
            <person name="Pangilinan J."/>
            <person name="Pereira M."/>
            <person name="Perotto S."/>
            <person name="Peter M."/>
            <person name="Riley R."/>
            <person name="Sitrit Y."/>
            <person name="Stielow B."/>
            <person name="Szollosi G."/>
            <person name="Zifcakova L."/>
            <person name="Stursova M."/>
            <person name="Spatafora J.W."/>
            <person name="Tedersoo L."/>
            <person name="Vaario L.-M."/>
            <person name="Yamada A."/>
            <person name="Yan M."/>
            <person name="Wang P."/>
            <person name="Xu J."/>
            <person name="Bruns T."/>
            <person name="Baldrian P."/>
            <person name="Vilgalys R."/>
            <person name="Henrissat B."/>
            <person name="Grigoriev I.V."/>
            <person name="Hibbett D."/>
            <person name="Nagy L.G."/>
            <person name="Martin F.M."/>
        </authorList>
    </citation>
    <scope>NUCLEOTIDE SEQUENCE</scope>
    <source>
        <strain evidence="1">Prilba</strain>
    </source>
</reference>
<dbReference type="AlphaFoldDB" id="A0A9P5N3V2"/>
<name>A0A9P5N3V2_9AGAM</name>
<keyword evidence="2" id="KW-1185">Reference proteome</keyword>
<dbReference type="Proteomes" id="UP000759537">
    <property type="component" value="Unassembled WGS sequence"/>
</dbReference>
<comment type="caution">
    <text evidence="1">The sequence shown here is derived from an EMBL/GenBank/DDBJ whole genome shotgun (WGS) entry which is preliminary data.</text>
</comment>
<proteinExistence type="predicted"/>
<gene>
    <name evidence="1" type="ORF">DFH94DRAFT_707335</name>
</gene>
<evidence type="ECO:0000313" key="2">
    <source>
        <dbReference type="Proteomes" id="UP000759537"/>
    </source>
</evidence>
<evidence type="ECO:0000313" key="1">
    <source>
        <dbReference type="EMBL" id="KAF8485720.1"/>
    </source>
</evidence>
<accession>A0A9P5N3V2</accession>